<protein>
    <submittedName>
        <fullName evidence="2">Uncharacterized protein</fullName>
    </submittedName>
</protein>
<gene>
    <name evidence="2" type="ORF">RUM43_007555</name>
</gene>
<feature type="compositionally biased region" description="Polar residues" evidence="1">
    <location>
        <begin position="437"/>
        <end position="458"/>
    </location>
</feature>
<feature type="region of interest" description="Disordered" evidence="1">
    <location>
        <begin position="426"/>
        <end position="460"/>
    </location>
</feature>
<evidence type="ECO:0000256" key="1">
    <source>
        <dbReference type="SAM" id="MobiDB-lite"/>
    </source>
</evidence>
<dbReference type="Pfam" id="PF24771">
    <property type="entry name" value="Ig_CFAP74_1st"/>
    <property type="match status" value="1"/>
</dbReference>
<comment type="caution">
    <text evidence="2">The sequence shown here is derived from an EMBL/GenBank/DDBJ whole genome shotgun (WGS) entry which is preliminary data.</text>
</comment>
<name>A0AAN8Q668_POLSC</name>
<evidence type="ECO:0000313" key="2">
    <source>
        <dbReference type="EMBL" id="KAK6639283.1"/>
    </source>
</evidence>
<sequence>MSKIRVINSLETHQYEQEGETDLINQKTYSLPKINQAKQKCAVLSIVTNNSLVKNRLKFHCHFEEHKKKVEMKRKKLIQNLKKKYDISVDGFNDDVINEMIRRVEVIEKASLEKEKRNSEKTLRIVTKLLDEQKSKYRARKLSTSQWRRKSKSILLSTSTTFQGYPDEQIIRQEPGVNVREETEKTSEGQNNKTPVKIIRWTPTEKRSKSQFRNQGLPETVCSGNELPLETELSSFPRRSPRNLRSVPLEKGLECTPQRIVFEDYRRDQTYFQILRITNIALQTIHCRYLGIVVQNKQGHTGRFPIGVAVRDSVKLSPGLSCSTKIRLRSSDETKMLECFIVFETRRLAKPLENYFFFIPVACLPARAIVNLSPLKIRFPSLSWCTATGPSGSKLLQRILRIENTGGKECCCKIVKKILDVYSEEEDSMEEEGERSTPTVSNIDITRQPSQSSSTGNNWVGEGESSEQIYLLGWKEITQLIDDIFSELVDNVFATFRFTEKYHILIPPHSVKRIGITFIPEYKGFHQEMHSIQFENCDDLPEETIELTGNIKKLCLTAEPQVLDLKTCVINSEVCAGTFRVFNNGKGPTSVRVRLPRALQEHASLHPRRTIIQSYSNCEFSVRIYPR</sequence>
<evidence type="ECO:0000313" key="3">
    <source>
        <dbReference type="Proteomes" id="UP001372834"/>
    </source>
</evidence>
<dbReference type="AlphaFoldDB" id="A0AAN8Q668"/>
<dbReference type="Proteomes" id="UP001372834">
    <property type="component" value="Unassembled WGS sequence"/>
</dbReference>
<accession>A0AAN8Q668</accession>
<reference evidence="2 3" key="1">
    <citation type="submission" date="2023-10" db="EMBL/GenBank/DDBJ databases">
        <title>Genomes of two closely related lineages of the louse Polyplax serrata with different host specificities.</title>
        <authorList>
            <person name="Martinu J."/>
            <person name="Tarabai H."/>
            <person name="Stefka J."/>
            <person name="Hypsa V."/>
        </authorList>
    </citation>
    <scope>NUCLEOTIDE SEQUENCE [LARGE SCALE GENOMIC DNA]</scope>
    <source>
        <strain evidence="2">HR10_N</strain>
    </source>
</reference>
<organism evidence="2 3">
    <name type="scientific">Polyplax serrata</name>
    <name type="common">Common mouse louse</name>
    <dbReference type="NCBI Taxonomy" id="468196"/>
    <lineage>
        <taxon>Eukaryota</taxon>
        <taxon>Metazoa</taxon>
        <taxon>Ecdysozoa</taxon>
        <taxon>Arthropoda</taxon>
        <taxon>Hexapoda</taxon>
        <taxon>Insecta</taxon>
        <taxon>Pterygota</taxon>
        <taxon>Neoptera</taxon>
        <taxon>Paraneoptera</taxon>
        <taxon>Psocodea</taxon>
        <taxon>Troctomorpha</taxon>
        <taxon>Phthiraptera</taxon>
        <taxon>Anoplura</taxon>
        <taxon>Polyplacidae</taxon>
        <taxon>Polyplax</taxon>
    </lineage>
</organism>
<proteinExistence type="predicted"/>
<dbReference type="EMBL" id="JAWJWE010000003">
    <property type="protein sequence ID" value="KAK6639283.1"/>
    <property type="molecule type" value="Genomic_DNA"/>
</dbReference>